<evidence type="ECO:0000313" key="4">
    <source>
        <dbReference type="Proteomes" id="UP000254799"/>
    </source>
</evidence>
<name>A0A377W7V2_KLEPN</name>
<dbReference type="Proteomes" id="UP000255192">
    <property type="component" value="Unassembled WGS sequence"/>
</dbReference>
<dbReference type="EMBL" id="UGLC01000002">
    <property type="protein sequence ID" value="STT52194.1"/>
    <property type="molecule type" value="Genomic_DNA"/>
</dbReference>
<dbReference type="Proteomes" id="UP000254799">
    <property type="component" value="Unassembled WGS sequence"/>
</dbReference>
<evidence type="ECO:0000313" key="3">
    <source>
        <dbReference type="EMBL" id="STU77646.1"/>
    </source>
</evidence>
<evidence type="ECO:0000313" key="6">
    <source>
        <dbReference type="Proteomes" id="UP000255192"/>
    </source>
</evidence>
<evidence type="ECO:0000313" key="5">
    <source>
        <dbReference type="Proteomes" id="UP000255099"/>
    </source>
</evidence>
<dbReference type="Proteomes" id="UP000255099">
    <property type="component" value="Unassembled WGS sequence"/>
</dbReference>
<dbReference type="AlphaFoldDB" id="A0A377W7V2"/>
<evidence type="ECO:0000313" key="1">
    <source>
        <dbReference type="EMBL" id="STT50916.1"/>
    </source>
</evidence>
<gene>
    <name evidence="3" type="ORF">NCTC204_01145</name>
    <name evidence="2" type="ORF">NCTC8849_00716</name>
    <name evidence="1" type="ORF">NCTC9637_05927</name>
</gene>
<protein>
    <submittedName>
        <fullName evidence="1">Uncharacterized protein</fullName>
    </submittedName>
</protein>
<accession>A0A377W7V2</accession>
<evidence type="ECO:0000313" key="2">
    <source>
        <dbReference type="EMBL" id="STT52194.1"/>
    </source>
</evidence>
<sequence>MIGSKDNNFNSFIRLTLHLIMETISNQFVRIAPDFLREKMNSATAE</sequence>
<organism evidence="1 5">
    <name type="scientific">Klebsiella pneumoniae</name>
    <dbReference type="NCBI Taxonomy" id="573"/>
    <lineage>
        <taxon>Bacteria</taxon>
        <taxon>Pseudomonadati</taxon>
        <taxon>Pseudomonadota</taxon>
        <taxon>Gammaproteobacteria</taxon>
        <taxon>Enterobacterales</taxon>
        <taxon>Enterobacteriaceae</taxon>
        <taxon>Klebsiella/Raoultella group</taxon>
        <taxon>Klebsiella</taxon>
        <taxon>Klebsiella pneumoniae complex</taxon>
    </lineage>
</organism>
<dbReference type="EMBL" id="UGMD01000002">
    <property type="protein sequence ID" value="STU77646.1"/>
    <property type="molecule type" value="Genomic_DNA"/>
</dbReference>
<dbReference type="EMBL" id="UGLB01000003">
    <property type="protein sequence ID" value="STT50916.1"/>
    <property type="molecule type" value="Genomic_DNA"/>
</dbReference>
<proteinExistence type="predicted"/>
<reference evidence="4 5" key="1">
    <citation type="submission" date="2018-06" db="EMBL/GenBank/DDBJ databases">
        <authorList>
            <consortium name="Pathogen Informatics"/>
            <person name="Doyle S."/>
        </authorList>
    </citation>
    <scope>NUCLEOTIDE SEQUENCE [LARGE SCALE GENOMIC DNA]</scope>
    <source>
        <strain evidence="3 6">NCTC204</strain>
        <strain evidence="2 4">NCTC8849</strain>
        <strain evidence="1 5">NCTC9637</strain>
    </source>
</reference>